<reference evidence="2" key="1">
    <citation type="submission" date="2020-08" db="EMBL/GenBank/DDBJ databases">
        <title>Genome sequencing and assembly of the red palm weevil Rhynchophorus ferrugineus.</title>
        <authorList>
            <person name="Dias G.B."/>
            <person name="Bergman C.M."/>
            <person name="Manee M."/>
        </authorList>
    </citation>
    <scope>NUCLEOTIDE SEQUENCE</scope>
    <source>
        <strain evidence="2">AA-2017</strain>
        <tissue evidence="2">Whole larva</tissue>
    </source>
</reference>
<feature type="region of interest" description="Disordered" evidence="1">
    <location>
        <begin position="54"/>
        <end position="93"/>
    </location>
</feature>
<proteinExistence type="predicted"/>
<evidence type="ECO:0000313" key="3">
    <source>
        <dbReference type="Proteomes" id="UP000625711"/>
    </source>
</evidence>
<name>A0A834M6J0_RHYFE</name>
<evidence type="ECO:0000256" key="1">
    <source>
        <dbReference type="SAM" id="MobiDB-lite"/>
    </source>
</evidence>
<keyword evidence="3" id="KW-1185">Reference proteome</keyword>
<accession>A0A834M6J0</accession>
<sequence>MTAESWRIIIRIGGRLGRVRLRGGTVTRPPARPEEGLRVPKRCGRAQTHFLLAASSGQQQKQQQQQHGHGRALCWGSMSESTSKNREDNDEDVDGIQREQRIVPTTSRVRSTGRRAPGGWEAVLGDSRRFSWTDISLISMERLAKAERTTCRRACVFLRAGELPRDRLGLVFVGLWCRVHAVRSALLPPLKPHDARSAATLFPCHNARLVINAGSTSRRFRDVTGAVTSPIGDVPDRVRWGCVFPRPELRLRGVFPVDASRTRSGFFCSVASSGLFFFFRLRLDDVFVQLCRNFNLTPRNDLERELVPRSYEDDVQNFFIPTFL</sequence>
<evidence type="ECO:0000313" key="2">
    <source>
        <dbReference type="EMBL" id="KAF7269911.1"/>
    </source>
</evidence>
<protein>
    <submittedName>
        <fullName evidence="2">Uncharacterized protein</fullName>
    </submittedName>
</protein>
<dbReference type="AlphaFoldDB" id="A0A834M6J0"/>
<organism evidence="2 3">
    <name type="scientific">Rhynchophorus ferrugineus</name>
    <name type="common">Red palm weevil</name>
    <name type="synonym">Curculio ferrugineus</name>
    <dbReference type="NCBI Taxonomy" id="354439"/>
    <lineage>
        <taxon>Eukaryota</taxon>
        <taxon>Metazoa</taxon>
        <taxon>Ecdysozoa</taxon>
        <taxon>Arthropoda</taxon>
        <taxon>Hexapoda</taxon>
        <taxon>Insecta</taxon>
        <taxon>Pterygota</taxon>
        <taxon>Neoptera</taxon>
        <taxon>Endopterygota</taxon>
        <taxon>Coleoptera</taxon>
        <taxon>Polyphaga</taxon>
        <taxon>Cucujiformia</taxon>
        <taxon>Curculionidae</taxon>
        <taxon>Dryophthorinae</taxon>
        <taxon>Rhynchophorus</taxon>
    </lineage>
</organism>
<dbReference type="EMBL" id="JAACXV010014157">
    <property type="protein sequence ID" value="KAF7269911.1"/>
    <property type="molecule type" value="Genomic_DNA"/>
</dbReference>
<comment type="caution">
    <text evidence="2">The sequence shown here is derived from an EMBL/GenBank/DDBJ whole genome shotgun (WGS) entry which is preliminary data.</text>
</comment>
<gene>
    <name evidence="2" type="ORF">GWI33_017072</name>
</gene>
<dbReference type="Proteomes" id="UP000625711">
    <property type="component" value="Unassembled WGS sequence"/>
</dbReference>